<dbReference type="Proteomes" id="UP001230933">
    <property type="component" value="Plasmid pMGMM8_1"/>
</dbReference>
<geneLocation type="plasmid" evidence="1 3">
    <name>pMGMM8_1</name>
</geneLocation>
<dbReference type="Proteomes" id="UP001230933">
    <property type="component" value="Plasmid pMGMM8_3"/>
</dbReference>
<accession>A0AAX4A0F2</accession>
<sequence length="227" mass="24372">MNVLRFGVVVPPANPTVEPEYRHMLADTESEFFTSRLPAREGALREVLAQWGRDTPEALSRFGAMPLDAAVVACSASHYLHSADGDRAVCRELSESVGYPVASSALATTLYLHAHDCASITLVSPYEPWLTELSRLYWQASGIAVNAVISVRRAADYDPYVVTHDDLVDAVTSVPTGSDPVLFTGTGMGTLRVIDSLRGTGVPMVSSNMASTWWLRSQSASGGSAKP</sequence>
<dbReference type="EMBL" id="CP133193">
    <property type="protein sequence ID" value="WMN03224.1"/>
    <property type="molecule type" value="Genomic_DNA"/>
</dbReference>
<dbReference type="EMBL" id="CP133191">
    <property type="protein sequence ID" value="WMN03151.1"/>
    <property type="molecule type" value="Genomic_DNA"/>
</dbReference>
<name>A0AAX4A0F2_RHOER</name>
<dbReference type="InterPro" id="IPR026286">
    <property type="entry name" value="MaiA/AMDase"/>
</dbReference>
<proteinExistence type="predicted"/>
<gene>
    <name evidence="1" type="ORF">QIE55_32630</name>
    <name evidence="2" type="ORF">QIE55_33110</name>
</gene>
<keyword evidence="2" id="KW-0614">Plasmid</keyword>
<dbReference type="InterPro" id="IPR053714">
    <property type="entry name" value="Iso_Racemase_Enz_sf"/>
</dbReference>
<evidence type="ECO:0008006" key="4">
    <source>
        <dbReference type="Google" id="ProtNLM"/>
    </source>
</evidence>
<evidence type="ECO:0000313" key="3">
    <source>
        <dbReference type="Proteomes" id="UP001230933"/>
    </source>
</evidence>
<protein>
    <recommendedName>
        <fullName evidence="4">Arylmalonate decarboxylase</fullName>
    </recommendedName>
</protein>
<geneLocation type="plasmid" evidence="2 3">
    <name>pMGMM8_3</name>
</geneLocation>
<dbReference type="PANTHER" id="PTHR40267">
    <property type="entry name" value="BLR3294 PROTEIN"/>
    <property type="match status" value="1"/>
</dbReference>
<dbReference type="AlphaFoldDB" id="A0AAX4A0F2"/>
<evidence type="ECO:0000313" key="2">
    <source>
        <dbReference type="EMBL" id="WMN03224.1"/>
    </source>
</evidence>
<dbReference type="RefSeq" id="WP_308372579.1">
    <property type="nucleotide sequence ID" value="NZ_CP133191.1"/>
</dbReference>
<dbReference type="PANTHER" id="PTHR40267:SF1">
    <property type="entry name" value="BLR3294 PROTEIN"/>
    <property type="match status" value="1"/>
</dbReference>
<dbReference type="Gene3D" id="3.40.50.12500">
    <property type="match status" value="1"/>
</dbReference>
<organism evidence="2 3">
    <name type="scientific">Rhodococcus erythropolis</name>
    <name type="common">Arthrobacter picolinophilus</name>
    <dbReference type="NCBI Taxonomy" id="1833"/>
    <lineage>
        <taxon>Bacteria</taxon>
        <taxon>Bacillati</taxon>
        <taxon>Actinomycetota</taxon>
        <taxon>Actinomycetes</taxon>
        <taxon>Mycobacteriales</taxon>
        <taxon>Nocardiaceae</taxon>
        <taxon>Rhodococcus</taxon>
        <taxon>Rhodococcus erythropolis group</taxon>
    </lineage>
</organism>
<reference evidence="2" key="1">
    <citation type="submission" date="2023-08" db="EMBL/GenBank/DDBJ databases">
        <title>Isolation and Characterization of Rhodococcus erythropolis MGMM8.</title>
        <authorList>
            <person name="Diabankana R.G.C."/>
            <person name="Afordoanyi D.M."/>
            <person name="Validov S.Z."/>
        </authorList>
    </citation>
    <scope>NUCLEOTIDE SEQUENCE</scope>
    <source>
        <strain evidence="2">MGMM8</strain>
        <plasmid evidence="1">pMGMM8_1</plasmid>
        <plasmid evidence="2">pMGMM8_3</plasmid>
    </source>
</reference>
<evidence type="ECO:0000313" key="1">
    <source>
        <dbReference type="EMBL" id="WMN03151.1"/>
    </source>
</evidence>
<dbReference type="Pfam" id="PF17645">
    <property type="entry name" value="Amdase"/>
    <property type="match status" value="1"/>
</dbReference>